<dbReference type="AlphaFoldDB" id="A0A8J9VR57"/>
<keyword evidence="1" id="KW-1133">Transmembrane helix</keyword>
<reference evidence="2" key="1">
    <citation type="submission" date="2021-12" db="EMBL/GenBank/DDBJ databases">
        <authorList>
            <person name="Martin H S."/>
        </authorList>
    </citation>
    <scope>NUCLEOTIDE SEQUENCE</scope>
</reference>
<dbReference type="Proteomes" id="UP000838878">
    <property type="component" value="Chromosome 7"/>
</dbReference>
<keyword evidence="1" id="KW-0472">Membrane</keyword>
<sequence>MDSHPGAAPVAPARCLKARAPSCVFKLFSSNLSSFIVAKALVVNMLGGLLITQMNAPGGTRTRDRWHSK</sequence>
<protein>
    <submittedName>
        <fullName evidence="2">Uncharacterized protein</fullName>
    </submittedName>
</protein>
<feature type="transmembrane region" description="Helical" evidence="1">
    <location>
        <begin position="32"/>
        <end position="51"/>
    </location>
</feature>
<gene>
    <name evidence="2" type="ORF">BINO364_LOCUS13738</name>
</gene>
<proteinExistence type="predicted"/>
<accession>A0A8J9VR57</accession>
<feature type="non-terminal residue" evidence="2">
    <location>
        <position position="69"/>
    </location>
</feature>
<evidence type="ECO:0000313" key="3">
    <source>
        <dbReference type="Proteomes" id="UP000838878"/>
    </source>
</evidence>
<dbReference type="EMBL" id="OV170227">
    <property type="protein sequence ID" value="CAH0728533.1"/>
    <property type="molecule type" value="Genomic_DNA"/>
</dbReference>
<keyword evidence="3" id="KW-1185">Reference proteome</keyword>
<evidence type="ECO:0000313" key="2">
    <source>
        <dbReference type="EMBL" id="CAH0728533.1"/>
    </source>
</evidence>
<organism evidence="2 3">
    <name type="scientific">Brenthis ino</name>
    <name type="common">lesser marbled fritillary</name>
    <dbReference type="NCBI Taxonomy" id="405034"/>
    <lineage>
        <taxon>Eukaryota</taxon>
        <taxon>Metazoa</taxon>
        <taxon>Ecdysozoa</taxon>
        <taxon>Arthropoda</taxon>
        <taxon>Hexapoda</taxon>
        <taxon>Insecta</taxon>
        <taxon>Pterygota</taxon>
        <taxon>Neoptera</taxon>
        <taxon>Endopterygota</taxon>
        <taxon>Lepidoptera</taxon>
        <taxon>Glossata</taxon>
        <taxon>Ditrysia</taxon>
        <taxon>Papilionoidea</taxon>
        <taxon>Nymphalidae</taxon>
        <taxon>Heliconiinae</taxon>
        <taxon>Argynnini</taxon>
        <taxon>Brenthis</taxon>
    </lineage>
</organism>
<evidence type="ECO:0000256" key="1">
    <source>
        <dbReference type="SAM" id="Phobius"/>
    </source>
</evidence>
<name>A0A8J9VR57_9NEOP</name>
<keyword evidence="1" id="KW-0812">Transmembrane</keyword>